<comment type="caution">
    <text evidence="1">The sequence shown here is derived from an EMBL/GenBank/DDBJ whole genome shotgun (WGS) entry which is preliminary data.</text>
</comment>
<dbReference type="Gene3D" id="3.40.50.300">
    <property type="entry name" value="P-loop containing nucleotide triphosphate hydrolases"/>
    <property type="match status" value="1"/>
</dbReference>
<dbReference type="SUPFAM" id="SSF52540">
    <property type="entry name" value="P-loop containing nucleoside triphosphate hydrolases"/>
    <property type="match status" value="1"/>
</dbReference>
<dbReference type="InterPro" id="IPR023192">
    <property type="entry name" value="TGS-like_dom_sf"/>
</dbReference>
<accession>A0ABQ7ZCL5</accession>
<dbReference type="PANTHER" id="PTHR23305:SF18">
    <property type="entry name" value="OBG-TYPE G DOMAIN-CONTAINING PROTEIN"/>
    <property type="match status" value="1"/>
</dbReference>
<keyword evidence="2" id="KW-1185">Reference proteome</keyword>
<reference evidence="1 2" key="1">
    <citation type="submission" date="2021-05" db="EMBL/GenBank/DDBJ databases">
        <title>Genome Assembly of Synthetic Allotetraploid Brassica napus Reveals Homoeologous Exchanges between Subgenomes.</title>
        <authorList>
            <person name="Davis J.T."/>
        </authorList>
    </citation>
    <scope>NUCLEOTIDE SEQUENCE [LARGE SCALE GENOMIC DNA]</scope>
    <source>
        <strain evidence="2">cv. Da-Ae</strain>
        <tissue evidence="1">Seedling</tissue>
    </source>
</reference>
<evidence type="ECO:0000313" key="2">
    <source>
        <dbReference type="Proteomes" id="UP000824890"/>
    </source>
</evidence>
<evidence type="ECO:0000313" key="1">
    <source>
        <dbReference type="EMBL" id="KAH0877981.1"/>
    </source>
</evidence>
<protein>
    <submittedName>
        <fullName evidence="1">Uncharacterized protein</fullName>
    </submittedName>
</protein>
<dbReference type="InterPro" id="IPR027417">
    <property type="entry name" value="P-loop_NTPase"/>
</dbReference>
<dbReference type="Gene3D" id="1.10.150.300">
    <property type="entry name" value="TGS-like domain"/>
    <property type="match status" value="1"/>
</dbReference>
<proteinExistence type="predicted"/>
<dbReference type="EMBL" id="JAGKQM010000015">
    <property type="protein sequence ID" value="KAH0877981.1"/>
    <property type="molecule type" value="Genomic_DNA"/>
</dbReference>
<name>A0ABQ7ZCL5_BRANA</name>
<gene>
    <name evidence="1" type="ORF">HID58_065375</name>
</gene>
<sequence>MRRRHSDVCASSHHQSISNQTFRSTGKTPTETFLNDVGLELGRAELRFWLIDLFGISGKRGTRRRGILIGGGREVDSILRVVRCFEDNDIYHVGGKVNPTSDLDFINLKLIFCDLDQICKILERLTKCKARGFTIARSKVRYMCSIYKLHDEAKYKVFMRGISDESKWEHQFKCCSKDGVKKCCSKASHKPCFVLGYDLATLNLIIYYFV</sequence>
<dbReference type="PANTHER" id="PTHR23305">
    <property type="entry name" value="OBG GTPASE FAMILY"/>
    <property type="match status" value="1"/>
</dbReference>
<dbReference type="Proteomes" id="UP000824890">
    <property type="component" value="Unassembled WGS sequence"/>
</dbReference>
<organism evidence="1 2">
    <name type="scientific">Brassica napus</name>
    <name type="common">Rape</name>
    <dbReference type="NCBI Taxonomy" id="3708"/>
    <lineage>
        <taxon>Eukaryota</taxon>
        <taxon>Viridiplantae</taxon>
        <taxon>Streptophyta</taxon>
        <taxon>Embryophyta</taxon>
        <taxon>Tracheophyta</taxon>
        <taxon>Spermatophyta</taxon>
        <taxon>Magnoliopsida</taxon>
        <taxon>eudicotyledons</taxon>
        <taxon>Gunneridae</taxon>
        <taxon>Pentapetalae</taxon>
        <taxon>rosids</taxon>
        <taxon>malvids</taxon>
        <taxon>Brassicales</taxon>
        <taxon>Brassicaceae</taxon>
        <taxon>Brassiceae</taxon>
        <taxon>Brassica</taxon>
    </lineage>
</organism>